<feature type="binding site" evidence="11 13">
    <location>
        <position position="256"/>
    </location>
    <ligand>
        <name>[2Fe-2S] cluster</name>
        <dbReference type="ChEBI" id="CHEBI:190135"/>
    </ligand>
</feature>
<dbReference type="Pfam" id="PF10418">
    <property type="entry name" value="DHODB_Fe-S_bind"/>
    <property type="match status" value="1"/>
</dbReference>
<dbReference type="GO" id="GO:0050660">
    <property type="term" value="F:flavin adenine dinucleotide binding"/>
    <property type="evidence" value="ECO:0007669"/>
    <property type="project" value="InterPro"/>
</dbReference>
<name>A0A8J7W3Y3_9FIRM</name>
<dbReference type="PANTHER" id="PTHR43513">
    <property type="entry name" value="DIHYDROOROTATE DEHYDROGENASE B (NAD(+)), ELECTRON TRANSFER SUBUNIT"/>
    <property type="match status" value="1"/>
</dbReference>
<dbReference type="InterPro" id="IPR023455">
    <property type="entry name" value="Dihydroorotate_DHASE_ETsu"/>
</dbReference>
<dbReference type="GO" id="GO:0051537">
    <property type="term" value="F:2 iron, 2 sulfur cluster binding"/>
    <property type="evidence" value="ECO:0007669"/>
    <property type="project" value="UniProtKB-KW"/>
</dbReference>
<keyword evidence="3 11" id="KW-0285">Flavoprotein</keyword>
<comment type="caution">
    <text evidence="15">The sequence shown here is derived from an EMBL/GenBank/DDBJ whole genome shotgun (WGS) entry which is preliminary data.</text>
</comment>
<dbReference type="InterPro" id="IPR012165">
    <property type="entry name" value="Cyt_c3_hydrogenase_gsu"/>
</dbReference>
<dbReference type="HAMAP" id="MF_01211">
    <property type="entry name" value="DHODB_Fe_S_bind"/>
    <property type="match status" value="1"/>
</dbReference>
<evidence type="ECO:0000256" key="13">
    <source>
        <dbReference type="PIRSR" id="PIRSR006816-2"/>
    </source>
</evidence>
<comment type="caution">
    <text evidence="11">Lacks conserved residue(s) required for the propagation of feature annotation.</text>
</comment>
<keyword evidence="9 11" id="KW-0408">Iron</keyword>
<evidence type="ECO:0000256" key="8">
    <source>
        <dbReference type="ARBA" id="ARBA00022982"/>
    </source>
</evidence>
<dbReference type="PROSITE" id="PS51384">
    <property type="entry name" value="FAD_FR"/>
    <property type="match status" value="1"/>
</dbReference>
<keyword evidence="8 11" id="KW-0249">Electron transport</keyword>
<protein>
    <recommendedName>
        <fullName evidence="11">Dihydroorotate dehydrogenase B (NAD(+)), electron transfer subunit</fullName>
    </recommendedName>
    <alternativeName>
        <fullName evidence="11">Dihydroorotate oxidase B, electron transfer subunit</fullName>
    </alternativeName>
</protein>
<evidence type="ECO:0000256" key="10">
    <source>
        <dbReference type="ARBA" id="ARBA00023014"/>
    </source>
</evidence>
<evidence type="ECO:0000256" key="5">
    <source>
        <dbReference type="ARBA" id="ARBA00022723"/>
    </source>
</evidence>
<organism evidence="15 16">
    <name type="scientific">Sinanaerobacter chloroacetimidivorans</name>
    <dbReference type="NCBI Taxonomy" id="2818044"/>
    <lineage>
        <taxon>Bacteria</taxon>
        <taxon>Bacillati</taxon>
        <taxon>Bacillota</taxon>
        <taxon>Clostridia</taxon>
        <taxon>Peptostreptococcales</taxon>
        <taxon>Anaerovoracaceae</taxon>
        <taxon>Sinanaerobacter</taxon>
    </lineage>
</organism>
<evidence type="ECO:0000256" key="9">
    <source>
        <dbReference type="ARBA" id="ARBA00023004"/>
    </source>
</evidence>
<feature type="binding site" evidence="11 13">
    <location>
        <position position="248"/>
    </location>
    <ligand>
        <name>[2Fe-2S] cluster</name>
        <dbReference type="ChEBI" id="CHEBI:190135"/>
    </ligand>
</feature>
<dbReference type="Proteomes" id="UP000675664">
    <property type="component" value="Unassembled WGS sequence"/>
</dbReference>
<dbReference type="GO" id="GO:0044205">
    <property type="term" value="P:'de novo' UMP biosynthetic process"/>
    <property type="evidence" value="ECO:0007669"/>
    <property type="project" value="UniProtKB-UniRule"/>
</dbReference>
<proteinExistence type="inferred from homology"/>
<keyword evidence="16" id="KW-1185">Reference proteome</keyword>
<dbReference type="InterPro" id="IPR017938">
    <property type="entry name" value="Riboflavin_synthase-like_b-brl"/>
</dbReference>
<feature type="binding site" evidence="11 13">
    <location>
        <position position="253"/>
    </location>
    <ligand>
        <name>[2Fe-2S] cluster</name>
        <dbReference type="ChEBI" id="CHEBI:190135"/>
    </ligand>
</feature>
<dbReference type="PANTHER" id="PTHR43513:SF3">
    <property type="entry name" value="DIHYDROOROTATE DEHYDROGENASE B (NAD(+)), ELECTRON TRANSFER SUBUNIT-RELATED"/>
    <property type="match status" value="1"/>
</dbReference>
<dbReference type="InterPro" id="IPR037117">
    <property type="entry name" value="Dihydroorotate_DH_ele_sf"/>
</dbReference>
<keyword evidence="10 11" id="KW-0411">Iron-sulfur</keyword>
<comment type="similarity">
    <text evidence="1 11">Belongs to the PyrK family.</text>
</comment>
<dbReference type="EMBL" id="JAGSND010000008">
    <property type="protein sequence ID" value="MBR0598785.1"/>
    <property type="molecule type" value="Genomic_DNA"/>
</dbReference>
<keyword evidence="5 11" id="KW-0479">Metal-binding</keyword>
<evidence type="ECO:0000256" key="7">
    <source>
        <dbReference type="ARBA" id="ARBA00022975"/>
    </source>
</evidence>
<dbReference type="GO" id="GO:0016491">
    <property type="term" value="F:oxidoreductase activity"/>
    <property type="evidence" value="ECO:0007669"/>
    <property type="project" value="InterPro"/>
</dbReference>
<comment type="cofactor">
    <cofactor evidence="11 12">
        <name>FAD</name>
        <dbReference type="ChEBI" id="CHEBI:57692"/>
    </cofactor>
    <text evidence="11 12">Binds 1 FAD per subunit.</text>
</comment>
<feature type="binding site" evidence="11 12">
    <location>
        <begin position="53"/>
        <end position="56"/>
    </location>
    <ligand>
        <name>FAD</name>
        <dbReference type="ChEBI" id="CHEBI:57692"/>
    </ligand>
</feature>
<dbReference type="GO" id="GO:0009055">
    <property type="term" value="F:electron transfer activity"/>
    <property type="evidence" value="ECO:0007669"/>
    <property type="project" value="UniProtKB-UniRule"/>
</dbReference>
<feature type="binding site" evidence="11 12">
    <location>
        <begin position="75"/>
        <end position="76"/>
    </location>
    <ligand>
        <name>FAD</name>
        <dbReference type="ChEBI" id="CHEBI:57692"/>
    </ligand>
</feature>
<evidence type="ECO:0000313" key="16">
    <source>
        <dbReference type="Proteomes" id="UP000675664"/>
    </source>
</evidence>
<evidence type="ECO:0000256" key="2">
    <source>
        <dbReference type="ARBA" id="ARBA00022448"/>
    </source>
</evidence>
<dbReference type="AlphaFoldDB" id="A0A8J7W3Y3"/>
<dbReference type="InterPro" id="IPR039261">
    <property type="entry name" value="FNR_nucleotide-bd"/>
</dbReference>
<accession>A0A8J7W3Y3</accession>
<dbReference type="CDD" id="cd06218">
    <property type="entry name" value="DHOD_e_trans"/>
    <property type="match status" value="1"/>
</dbReference>
<evidence type="ECO:0000256" key="6">
    <source>
        <dbReference type="ARBA" id="ARBA00022827"/>
    </source>
</evidence>
<dbReference type="InterPro" id="IPR050353">
    <property type="entry name" value="PyrK_electron_transfer"/>
</dbReference>
<dbReference type="Gene3D" id="3.40.50.80">
    <property type="entry name" value="Nucleotide-binding domain of ferredoxin-NADP reductase (FNR) module"/>
    <property type="match status" value="1"/>
</dbReference>
<evidence type="ECO:0000256" key="11">
    <source>
        <dbReference type="HAMAP-Rule" id="MF_01211"/>
    </source>
</evidence>
<keyword evidence="4 11" id="KW-0001">2Fe-2S</keyword>
<gene>
    <name evidence="11" type="primary">pyrK</name>
    <name evidence="15" type="ORF">KCX82_12915</name>
</gene>
<reference evidence="15" key="1">
    <citation type="submission" date="2021-04" db="EMBL/GenBank/DDBJ databases">
        <title>Sinoanaerobacter chloroacetimidivorans sp. nov., an obligate anaerobic bacterium isolated from anaerobic sludge.</title>
        <authorList>
            <person name="Bao Y."/>
        </authorList>
    </citation>
    <scope>NUCLEOTIDE SEQUENCE</scope>
    <source>
        <strain evidence="15">BAD-6</strain>
    </source>
</reference>
<reference evidence="15" key="2">
    <citation type="submission" date="2021-04" db="EMBL/GenBank/DDBJ databases">
        <authorList>
            <person name="Liu J."/>
        </authorList>
    </citation>
    <scope>NUCLEOTIDE SEQUENCE</scope>
    <source>
        <strain evidence="15">BAD-6</strain>
    </source>
</reference>
<feature type="domain" description="FAD-binding FR-type" evidence="14">
    <location>
        <begin position="3"/>
        <end position="100"/>
    </location>
</feature>
<comment type="subunit">
    <text evidence="11">Heterotetramer of 2 PyrK and 2 PyrD type B subunits.</text>
</comment>
<keyword evidence="7 11" id="KW-0665">Pyrimidine biosynthesis</keyword>
<evidence type="ECO:0000259" key="14">
    <source>
        <dbReference type="PROSITE" id="PS51384"/>
    </source>
</evidence>
<keyword evidence="6 11" id="KW-0274">FAD</keyword>
<evidence type="ECO:0000256" key="4">
    <source>
        <dbReference type="ARBA" id="ARBA00022714"/>
    </source>
</evidence>
<comment type="pathway">
    <text evidence="11">Pyrimidine metabolism; UMP biosynthesis via de novo pathway; orotate from (S)-dihydroorotate (NAD(+) route): step 1/1.</text>
</comment>
<dbReference type="RefSeq" id="WP_227018912.1">
    <property type="nucleotide sequence ID" value="NZ_JAGSND010000008.1"/>
</dbReference>
<dbReference type="SUPFAM" id="SSF63380">
    <property type="entry name" value="Riboflavin synthase domain-like"/>
    <property type="match status" value="1"/>
</dbReference>
<dbReference type="PIRSF" id="PIRSF006816">
    <property type="entry name" value="Cyc3_hyd_g"/>
    <property type="match status" value="1"/>
</dbReference>
<dbReference type="SUPFAM" id="SSF52343">
    <property type="entry name" value="Ferredoxin reductase-like, C-terminal NADP-linked domain"/>
    <property type="match status" value="1"/>
</dbReference>
<evidence type="ECO:0000256" key="1">
    <source>
        <dbReference type="ARBA" id="ARBA00006422"/>
    </source>
</evidence>
<dbReference type="GO" id="GO:0046872">
    <property type="term" value="F:metal ion binding"/>
    <property type="evidence" value="ECO:0007669"/>
    <property type="project" value="UniProtKB-KW"/>
</dbReference>
<evidence type="ECO:0000313" key="15">
    <source>
        <dbReference type="EMBL" id="MBR0598785.1"/>
    </source>
</evidence>
<dbReference type="Gene3D" id="2.40.30.10">
    <property type="entry name" value="Translation factors"/>
    <property type="match status" value="1"/>
</dbReference>
<feature type="binding site" evidence="11 13">
    <location>
        <position position="276"/>
    </location>
    <ligand>
        <name>[2Fe-2S] cluster</name>
        <dbReference type="ChEBI" id="CHEBI:190135"/>
    </ligand>
</feature>
<dbReference type="InterPro" id="IPR017927">
    <property type="entry name" value="FAD-bd_FR_type"/>
</dbReference>
<dbReference type="Gene3D" id="2.10.240.10">
    <property type="entry name" value="Dihydroorotate dehydrogenase, electron transfer subunit"/>
    <property type="match status" value="1"/>
</dbReference>
<dbReference type="InterPro" id="IPR019480">
    <property type="entry name" value="Dihydroorotate_DH_Fe-S-bd"/>
</dbReference>
<evidence type="ECO:0000256" key="12">
    <source>
        <dbReference type="PIRSR" id="PIRSR006816-1"/>
    </source>
</evidence>
<keyword evidence="2 11" id="KW-0813">Transport</keyword>
<dbReference type="UniPathway" id="UPA00070">
    <property type="reaction ID" value="UER00945"/>
</dbReference>
<comment type="function">
    <text evidence="11">Responsible for channeling the electrons from the oxidation of dihydroorotate from the FMN redox center in the PyrD type B subunit to the ultimate electron acceptor NAD(+).</text>
</comment>
<comment type="cofactor">
    <cofactor evidence="11">
        <name>[2Fe-2S] cluster</name>
        <dbReference type="ChEBI" id="CHEBI:190135"/>
    </cofactor>
    <text evidence="11">Binds 1 [2Fe-2S] cluster per subunit.</text>
</comment>
<evidence type="ECO:0000256" key="3">
    <source>
        <dbReference type="ARBA" id="ARBA00022630"/>
    </source>
</evidence>
<comment type="cofactor">
    <cofactor evidence="13">
        <name>[2Fe-2S] cluster</name>
        <dbReference type="ChEBI" id="CHEBI:190135"/>
    </cofactor>
    <text evidence="13">Binds 1 [2Fe-2S] cluster per subunit.</text>
</comment>
<sequence>MMKKILNGRVVENIEIADKVYRLVVNAPEAVRDYVPGRFVNVYLKDKSLLLPRPVSISETNGENMALIYGVVGKGTSEIAQYDMGDRIRISTPLGNGYQIGSLLQKMKRDHAMQDGAKAGVIGLVGGGIGVPPLLGLAKAIRKMQREAADDDKSNLEFRNLKTVAVLGFQREPFLEEELKEYCDEVLIATDEGNFGFHGNVLDLIGQNQIHADGYFACGPKPMLKALSTYCRERQIPVQISMEERMGCGYGACVGCVCKTQEKTDEGIAVAAKKVCKDGPVFYGDEVIWDEE</sequence>